<dbReference type="InterPro" id="IPR036220">
    <property type="entry name" value="UDP-Glc/GDP-Man_DH_C_sf"/>
</dbReference>
<dbReference type="GO" id="GO:0000271">
    <property type="term" value="P:polysaccharide biosynthetic process"/>
    <property type="evidence" value="ECO:0007669"/>
    <property type="project" value="InterPro"/>
</dbReference>
<comment type="caution">
    <text evidence="5">The sequence shown here is derived from an EMBL/GenBank/DDBJ whole genome shotgun (WGS) entry which is preliminary data.</text>
</comment>
<dbReference type="Pfam" id="PF00984">
    <property type="entry name" value="UDPG_MGDP_dh"/>
    <property type="match status" value="1"/>
</dbReference>
<keyword evidence="6" id="KW-1185">Reference proteome</keyword>
<dbReference type="Pfam" id="PF03720">
    <property type="entry name" value="UDPG_MGDP_dh_C"/>
    <property type="match status" value="1"/>
</dbReference>
<dbReference type="Proteomes" id="UP000599312">
    <property type="component" value="Unassembled WGS sequence"/>
</dbReference>
<dbReference type="PANTHER" id="PTHR43491:SF1">
    <property type="entry name" value="UDP-N-ACETYL-D-MANNOSAMINE DEHYDROGENASE"/>
    <property type="match status" value="1"/>
</dbReference>
<dbReference type="InterPro" id="IPR008927">
    <property type="entry name" value="6-PGluconate_DH-like_C_sf"/>
</dbReference>
<dbReference type="InterPro" id="IPR014027">
    <property type="entry name" value="UDP-Glc/GDP-Man_DH_C"/>
</dbReference>
<evidence type="ECO:0000256" key="3">
    <source>
        <dbReference type="PIRNR" id="PIRNR000124"/>
    </source>
</evidence>
<evidence type="ECO:0000256" key="1">
    <source>
        <dbReference type="ARBA" id="ARBA00023002"/>
    </source>
</evidence>
<dbReference type="RefSeq" id="WP_196271882.1">
    <property type="nucleotide sequence ID" value="NZ_JADQDO010000004.1"/>
</dbReference>
<dbReference type="PIRSF" id="PIRSF500136">
    <property type="entry name" value="UDP_ManNAc_DH"/>
    <property type="match status" value="1"/>
</dbReference>
<organism evidence="5 6">
    <name type="scientific">Microvirga alba</name>
    <dbReference type="NCBI Taxonomy" id="2791025"/>
    <lineage>
        <taxon>Bacteria</taxon>
        <taxon>Pseudomonadati</taxon>
        <taxon>Pseudomonadota</taxon>
        <taxon>Alphaproteobacteria</taxon>
        <taxon>Hyphomicrobiales</taxon>
        <taxon>Methylobacteriaceae</taxon>
        <taxon>Microvirga</taxon>
    </lineage>
</organism>
<sequence length="445" mass="48402">MAEVCVAGLGYIGLPTAAMLASQGHQVTGFDINAAAVASINSGHPHFHEPDLQMLLSAALSTGRLKVQTEPVEADYFILAVPTPLIEGQKPDLSYVYAACDEIAPCLRAGSTVILESTSPVGTTERLCERIAAARPDLRVPRYMDVGGEFDIFVCHCPERILPGQMLRELVSNDRIIGGVTDACAQSGVALYETFVRSNLLVTDCRTAEFVKLIENASRDINIAFANELSMICDHLGIDVWQAIELANRHPRVKILQPGPGVGGHCIAVDPWFIVDSAPDLSRMIRVAREVNDRKPKSVVETIRALAKRFKRPIVSCYGLTYKADVDDLRESPALEIVHDLARSTNLDILVCDPHVRELPAALADLSNVRLVGPDDARRQADIVVFLVGHRQFQRLEANAFLNKVVVDTIGLLGVAQRRQHVVAASAQSVSTIGDLRTAAQRLTA</sequence>
<name>A0A931BW48_9HYPH</name>
<evidence type="ECO:0000313" key="6">
    <source>
        <dbReference type="Proteomes" id="UP000599312"/>
    </source>
</evidence>
<dbReference type="GO" id="GO:0089714">
    <property type="term" value="F:UDP-N-acetyl-D-mannosamine dehydrogenase activity"/>
    <property type="evidence" value="ECO:0007669"/>
    <property type="project" value="UniProtKB-EC"/>
</dbReference>
<dbReference type="PIRSF" id="PIRSF000124">
    <property type="entry name" value="UDPglc_GDPman_dh"/>
    <property type="match status" value="1"/>
</dbReference>
<evidence type="ECO:0000259" key="4">
    <source>
        <dbReference type="SMART" id="SM00984"/>
    </source>
</evidence>
<gene>
    <name evidence="5" type="primary">wecC</name>
    <name evidence="5" type="ORF">I2H38_10965</name>
</gene>
<dbReference type="Pfam" id="PF03721">
    <property type="entry name" value="UDPG_MGDP_dh_N"/>
    <property type="match status" value="1"/>
</dbReference>
<comment type="similarity">
    <text evidence="3">Belongs to the UDP-glucose/GDP-mannose dehydrogenase family.</text>
</comment>
<accession>A0A931BW48</accession>
<dbReference type="AlphaFoldDB" id="A0A931BW48"/>
<dbReference type="Gene3D" id="3.40.50.720">
    <property type="entry name" value="NAD(P)-binding Rossmann-like Domain"/>
    <property type="match status" value="2"/>
</dbReference>
<keyword evidence="1 5" id="KW-0560">Oxidoreductase</keyword>
<evidence type="ECO:0000256" key="2">
    <source>
        <dbReference type="ARBA" id="ARBA00023027"/>
    </source>
</evidence>
<dbReference type="NCBIfam" id="TIGR03026">
    <property type="entry name" value="NDP-sugDHase"/>
    <property type="match status" value="1"/>
</dbReference>
<protein>
    <submittedName>
        <fullName evidence="5">UDP-N-acetyl-D-mannosamine dehydrogenase</fullName>
        <ecNumber evidence="5">1.1.1.336</ecNumber>
    </submittedName>
</protein>
<keyword evidence="2" id="KW-0520">NAD</keyword>
<dbReference type="InterPro" id="IPR014026">
    <property type="entry name" value="UDP-Glc/GDP-Man_DH_dimer"/>
</dbReference>
<dbReference type="SMART" id="SM00984">
    <property type="entry name" value="UDPG_MGDP_dh_C"/>
    <property type="match status" value="1"/>
</dbReference>
<dbReference type="SUPFAM" id="SSF48179">
    <property type="entry name" value="6-phosphogluconate dehydrogenase C-terminal domain-like"/>
    <property type="match status" value="1"/>
</dbReference>
<dbReference type="GO" id="GO:0051287">
    <property type="term" value="F:NAD binding"/>
    <property type="evidence" value="ECO:0007669"/>
    <property type="project" value="InterPro"/>
</dbReference>
<dbReference type="EC" id="1.1.1.336" evidence="5"/>
<dbReference type="NCBIfam" id="NF008286">
    <property type="entry name" value="PRK11064.1"/>
    <property type="match status" value="1"/>
</dbReference>
<dbReference type="SUPFAM" id="SSF52413">
    <property type="entry name" value="UDP-glucose/GDP-mannose dehydrogenase C-terminal domain"/>
    <property type="match status" value="1"/>
</dbReference>
<dbReference type="InterPro" id="IPR017476">
    <property type="entry name" value="UDP-Glc/GDP-Man"/>
</dbReference>
<evidence type="ECO:0000313" key="5">
    <source>
        <dbReference type="EMBL" id="MBF9233897.1"/>
    </source>
</evidence>
<dbReference type="SUPFAM" id="SSF51735">
    <property type="entry name" value="NAD(P)-binding Rossmann-fold domains"/>
    <property type="match status" value="1"/>
</dbReference>
<dbReference type="GO" id="GO:0016628">
    <property type="term" value="F:oxidoreductase activity, acting on the CH-CH group of donors, NAD or NADP as acceptor"/>
    <property type="evidence" value="ECO:0007669"/>
    <property type="project" value="InterPro"/>
</dbReference>
<dbReference type="InterPro" id="IPR036291">
    <property type="entry name" value="NAD(P)-bd_dom_sf"/>
</dbReference>
<dbReference type="InterPro" id="IPR001732">
    <property type="entry name" value="UDP-Glc/GDP-Man_DH_N"/>
</dbReference>
<dbReference type="PANTHER" id="PTHR43491">
    <property type="entry name" value="UDP-N-ACETYL-D-MANNOSAMINE DEHYDROGENASE"/>
    <property type="match status" value="1"/>
</dbReference>
<proteinExistence type="inferred from homology"/>
<dbReference type="InterPro" id="IPR028359">
    <property type="entry name" value="UDP_ManNAc/GlcNAc_DH"/>
</dbReference>
<dbReference type="EMBL" id="JADQDO010000004">
    <property type="protein sequence ID" value="MBF9233897.1"/>
    <property type="molecule type" value="Genomic_DNA"/>
</dbReference>
<reference evidence="5" key="1">
    <citation type="submission" date="2020-11" db="EMBL/GenBank/DDBJ databases">
        <authorList>
            <person name="Kim M.K."/>
        </authorList>
    </citation>
    <scope>NUCLEOTIDE SEQUENCE</scope>
    <source>
        <strain evidence="5">BT350</strain>
    </source>
</reference>
<feature type="domain" description="UDP-glucose/GDP-mannose dehydrogenase C-terminal" evidence="4">
    <location>
        <begin position="316"/>
        <end position="415"/>
    </location>
</feature>